<dbReference type="Proteomes" id="UP000807115">
    <property type="component" value="Chromosome 6"/>
</dbReference>
<dbReference type="EMBL" id="CM027685">
    <property type="protein sequence ID" value="KAG0526372.1"/>
    <property type="molecule type" value="Genomic_DNA"/>
</dbReference>
<dbReference type="Proteomes" id="UP000807115">
    <property type="component" value="Chromosome 1"/>
</dbReference>
<sequence>MFPNDVKKAMIYDVGQLAPPLCAEKALLKWGSSERQYFYSYLIYKARSGCSLLPLDRSEYIPLEVKVIVIKQNYKWELFVCLVPHFDLRYILVC</sequence>
<organism evidence="1 3">
    <name type="scientific">Sorghum bicolor</name>
    <name type="common">Sorghum</name>
    <name type="synonym">Sorghum vulgare</name>
    <dbReference type="NCBI Taxonomy" id="4558"/>
    <lineage>
        <taxon>Eukaryota</taxon>
        <taxon>Viridiplantae</taxon>
        <taxon>Streptophyta</taxon>
        <taxon>Embryophyta</taxon>
        <taxon>Tracheophyta</taxon>
        <taxon>Spermatophyta</taxon>
        <taxon>Magnoliopsida</taxon>
        <taxon>Liliopsida</taxon>
        <taxon>Poales</taxon>
        <taxon>Poaceae</taxon>
        <taxon>PACMAD clade</taxon>
        <taxon>Panicoideae</taxon>
        <taxon>Andropogonodae</taxon>
        <taxon>Andropogoneae</taxon>
        <taxon>Sorghinae</taxon>
        <taxon>Sorghum</taxon>
    </lineage>
</organism>
<gene>
    <name evidence="2" type="ORF">BDA96_01G195400</name>
    <name evidence="1" type="ORF">BDA96_06G140400</name>
</gene>
<reference evidence="1" key="1">
    <citation type="journal article" date="2019" name="BMC Genomics">
        <title>A new reference genome for Sorghum bicolor reveals high levels of sequence similarity between sweet and grain genotypes: implications for the genetics of sugar metabolism.</title>
        <authorList>
            <person name="Cooper E.A."/>
            <person name="Brenton Z.W."/>
            <person name="Flinn B.S."/>
            <person name="Jenkins J."/>
            <person name="Shu S."/>
            <person name="Flowers D."/>
            <person name="Luo F."/>
            <person name="Wang Y."/>
            <person name="Xia P."/>
            <person name="Barry K."/>
            <person name="Daum C."/>
            <person name="Lipzen A."/>
            <person name="Yoshinaga Y."/>
            <person name="Schmutz J."/>
            <person name="Saski C."/>
            <person name="Vermerris W."/>
            <person name="Kresovich S."/>
        </authorList>
    </citation>
    <scope>NUCLEOTIDE SEQUENCE</scope>
</reference>
<protein>
    <submittedName>
        <fullName evidence="1">Uncharacterized protein</fullName>
    </submittedName>
</protein>
<name>A0A921QSV0_SORBI</name>
<dbReference type="AlphaFoldDB" id="A0A921QSV0"/>
<evidence type="ECO:0000313" key="3">
    <source>
        <dbReference type="Proteomes" id="UP000807115"/>
    </source>
</evidence>
<reference evidence="1" key="2">
    <citation type="submission" date="2020-10" db="EMBL/GenBank/DDBJ databases">
        <authorList>
            <person name="Cooper E.A."/>
            <person name="Brenton Z.W."/>
            <person name="Flinn B.S."/>
            <person name="Jenkins J."/>
            <person name="Shu S."/>
            <person name="Flowers D."/>
            <person name="Luo F."/>
            <person name="Wang Y."/>
            <person name="Xia P."/>
            <person name="Barry K."/>
            <person name="Daum C."/>
            <person name="Lipzen A."/>
            <person name="Yoshinaga Y."/>
            <person name="Schmutz J."/>
            <person name="Saski C."/>
            <person name="Vermerris W."/>
            <person name="Kresovich S."/>
        </authorList>
    </citation>
    <scope>NUCLEOTIDE SEQUENCE</scope>
</reference>
<comment type="caution">
    <text evidence="1">The sequence shown here is derived from an EMBL/GenBank/DDBJ whole genome shotgun (WGS) entry which is preliminary data.</text>
</comment>
<accession>A0A921QSV0</accession>
<evidence type="ECO:0000313" key="1">
    <source>
        <dbReference type="EMBL" id="KAG0526372.1"/>
    </source>
</evidence>
<dbReference type="EMBL" id="CM027680">
    <property type="protein sequence ID" value="KAG0548766.1"/>
    <property type="molecule type" value="Genomic_DNA"/>
</dbReference>
<proteinExistence type="predicted"/>
<evidence type="ECO:0000313" key="2">
    <source>
        <dbReference type="EMBL" id="KAG0548766.1"/>
    </source>
</evidence>